<evidence type="ECO:0000313" key="1">
    <source>
        <dbReference type="EMBL" id="CAL1379683.1"/>
    </source>
</evidence>
<sequence>MMLDFDHDEVNWKDDPEESSLVEEATNHVELTIRDEVLPKVVHDNEGMETKGNLPQFEEREVYFTGHRE</sequence>
<accession>A0AAV2E186</accession>
<dbReference type="AlphaFoldDB" id="A0AAV2E186"/>
<proteinExistence type="predicted"/>
<name>A0AAV2E186_9ROSI</name>
<keyword evidence="2" id="KW-1185">Reference proteome</keyword>
<evidence type="ECO:0000313" key="2">
    <source>
        <dbReference type="Proteomes" id="UP001497516"/>
    </source>
</evidence>
<dbReference type="EMBL" id="OZ034816">
    <property type="protein sequence ID" value="CAL1379683.1"/>
    <property type="molecule type" value="Genomic_DNA"/>
</dbReference>
<protein>
    <submittedName>
        <fullName evidence="1">Uncharacterized protein</fullName>
    </submittedName>
</protein>
<reference evidence="1 2" key="1">
    <citation type="submission" date="2024-04" db="EMBL/GenBank/DDBJ databases">
        <authorList>
            <person name="Fracassetti M."/>
        </authorList>
    </citation>
    <scope>NUCLEOTIDE SEQUENCE [LARGE SCALE GENOMIC DNA]</scope>
</reference>
<gene>
    <name evidence="1" type="ORF">LTRI10_LOCUS21187</name>
</gene>
<organism evidence="1 2">
    <name type="scientific">Linum trigynum</name>
    <dbReference type="NCBI Taxonomy" id="586398"/>
    <lineage>
        <taxon>Eukaryota</taxon>
        <taxon>Viridiplantae</taxon>
        <taxon>Streptophyta</taxon>
        <taxon>Embryophyta</taxon>
        <taxon>Tracheophyta</taxon>
        <taxon>Spermatophyta</taxon>
        <taxon>Magnoliopsida</taxon>
        <taxon>eudicotyledons</taxon>
        <taxon>Gunneridae</taxon>
        <taxon>Pentapetalae</taxon>
        <taxon>rosids</taxon>
        <taxon>fabids</taxon>
        <taxon>Malpighiales</taxon>
        <taxon>Linaceae</taxon>
        <taxon>Linum</taxon>
    </lineage>
</organism>
<dbReference type="Proteomes" id="UP001497516">
    <property type="component" value="Chromosome 3"/>
</dbReference>